<accession>A0A811QRU7</accession>
<dbReference type="OrthoDB" id="695956at2759"/>
<dbReference type="EMBL" id="CAJGYO010000011">
    <property type="protein sequence ID" value="CAD6260509.1"/>
    <property type="molecule type" value="Genomic_DNA"/>
</dbReference>
<evidence type="ECO:0000313" key="2">
    <source>
        <dbReference type="Proteomes" id="UP000604825"/>
    </source>
</evidence>
<dbReference type="AlphaFoldDB" id="A0A811QRU7"/>
<sequence length="79" mass="8219">MLPSTAVFASLKNLTLEFVDLAPGSGHLLARLSSSACCPSLLRLRIALRASASSAPEPGSWCSTPGGELLLLSMERAYG</sequence>
<gene>
    <name evidence="1" type="ORF">NCGR_LOCUS43943</name>
</gene>
<name>A0A811QRU7_9POAL</name>
<proteinExistence type="predicted"/>
<organism evidence="1 2">
    <name type="scientific">Miscanthus lutarioriparius</name>
    <dbReference type="NCBI Taxonomy" id="422564"/>
    <lineage>
        <taxon>Eukaryota</taxon>
        <taxon>Viridiplantae</taxon>
        <taxon>Streptophyta</taxon>
        <taxon>Embryophyta</taxon>
        <taxon>Tracheophyta</taxon>
        <taxon>Spermatophyta</taxon>
        <taxon>Magnoliopsida</taxon>
        <taxon>Liliopsida</taxon>
        <taxon>Poales</taxon>
        <taxon>Poaceae</taxon>
        <taxon>PACMAD clade</taxon>
        <taxon>Panicoideae</taxon>
        <taxon>Andropogonodae</taxon>
        <taxon>Andropogoneae</taxon>
        <taxon>Saccharinae</taxon>
        <taxon>Miscanthus</taxon>
    </lineage>
</organism>
<keyword evidence="2" id="KW-1185">Reference proteome</keyword>
<reference evidence="1" key="1">
    <citation type="submission" date="2020-10" db="EMBL/GenBank/DDBJ databases">
        <authorList>
            <person name="Han B."/>
            <person name="Lu T."/>
            <person name="Zhao Q."/>
            <person name="Huang X."/>
            <person name="Zhao Y."/>
        </authorList>
    </citation>
    <scope>NUCLEOTIDE SEQUENCE</scope>
</reference>
<evidence type="ECO:0000313" key="1">
    <source>
        <dbReference type="EMBL" id="CAD6260509.1"/>
    </source>
</evidence>
<dbReference type="Proteomes" id="UP000604825">
    <property type="component" value="Unassembled WGS sequence"/>
</dbReference>
<comment type="caution">
    <text evidence="1">The sequence shown here is derived from an EMBL/GenBank/DDBJ whole genome shotgun (WGS) entry which is preliminary data.</text>
</comment>
<protein>
    <submittedName>
        <fullName evidence="1">Uncharacterized protein</fullName>
    </submittedName>
</protein>